<dbReference type="RefSeq" id="WP_110257097.1">
    <property type="nucleotide sequence ID" value="NZ_QJKB01000008.1"/>
</dbReference>
<dbReference type="GO" id="GO:0052621">
    <property type="term" value="F:diguanylate cyclase activity"/>
    <property type="evidence" value="ECO:0007669"/>
    <property type="project" value="UniProtKB-EC"/>
</dbReference>
<evidence type="ECO:0000256" key="1">
    <source>
        <dbReference type="ARBA" id="ARBA00012528"/>
    </source>
</evidence>
<evidence type="ECO:0000313" key="6">
    <source>
        <dbReference type="Proteomes" id="UP000247792"/>
    </source>
</evidence>
<keyword evidence="3" id="KW-0472">Membrane</keyword>
<dbReference type="AlphaFoldDB" id="A0A318JJG4"/>
<feature type="transmembrane region" description="Helical" evidence="3">
    <location>
        <begin position="160"/>
        <end position="181"/>
    </location>
</feature>
<evidence type="ECO:0000259" key="4">
    <source>
        <dbReference type="PROSITE" id="PS50887"/>
    </source>
</evidence>
<dbReference type="InterPro" id="IPR029787">
    <property type="entry name" value="Nucleotide_cyclase"/>
</dbReference>
<evidence type="ECO:0000256" key="2">
    <source>
        <dbReference type="ARBA" id="ARBA00034247"/>
    </source>
</evidence>
<feature type="domain" description="GGDEF" evidence="4">
    <location>
        <begin position="229"/>
        <end position="361"/>
    </location>
</feature>
<dbReference type="PANTHER" id="PTHR45138:SF9">
    <property type="entry name" value="DIGUANYLATE CYCLASE DGCM-RELATED"/>
    <property type="match status" value="1"/>
</dbReference>
<protein>
    <recommendedName>
        <fullName evidence="1">diguanylate cyclase</fullName>
        <ecNumber evidence="1">2.7.7.65</ecNumber>
    </recommendedName>
</protein>
<dbReference type="CDD" id="cd01949">
    <property type="entry name" value="GGDEF"/>
    <property type="match status" value="1"/>
</dbReference>
<dbReference type="InterPro" id="IPR043128">
    <property type="entry name" value="Rev_trsase/Diguanyl_cyclase"/>
</dbReference>
<gene>
    <name evidence="5" type="ORF">DFR42_108207</name>
</gene>
<dbReference type="GO" id="GO:1902201">
    <property type="term" value="P:negative regulation of bacterial-type flagellum-dependent cell motility"/>
    <property type="evidence" value="ECO:0007669"/>
    <property type="project" value="TreeGrafter"/>
</dbReference>
<feature type="transmembrane region" description="Helical" evidence="3">
    <location>
        <begin position="53"/>
        <end position="71"/>
    </location>
</feature>
<dbReference type="Proteomes" id="UP000247792">
    <property type="component" value="Unassembled WGS sequence"/>
</dbReference>
<name>A0A318JJG4_9BURK</name>
<dbReference type="PROSITE" id="PS50887">
    <property type="entry name" value="GGDEF"/>
    <property type="match status" value="1"/>
</dbReference>
<dbReference type="SUPFAM" id="SSF55073">
    <property type="entry name" value="Nucleotide cyclase"/>
    <property type="match status" value="1"/>
</dbReference>
<dbReference type="GO" id="GO:0043709">
    <property type="term" value="P:cell adhesion involved in single-species biofilm formation"/>
    <property type="evidence" value="ECO:0007669"/>
    <property type="project" value="TreeGrafter"/>
</dbReference>
<dbReference type="EMBL" id="QJKB01000008">
    <property type="protein sequence ID" value="PXX40372.1"/>
    <property type="molecule type" value="Genomic_DNA"/>
</dbReference>
<reference evidence="5 6" key="1">
    <citation type="submission" date="2018-05" db="EMBL/GenBank/DDBJ databases">
        <title>Genomic Encyclopedia of Type Strains, Phase IV (KMG-IV): sequencing the most valuable type-strain genomes for metagenomic binning, comparative biology and taxonomic classification.</title>
        <authorList>
            <person name="Goeker M."/>
        </authorList>
    </citation>
    <scope>NUCLEOTIDE SEQUENCE [LARGE SCALE GENOMIC DNA]</scope>
    <source>
        <strain evidence="5 6">DSM 19792</strain>
    </source>
</reference>
<dbReference type="InterPro" id="IPR050469">
    <property type="entry name" value="Diguanylate_Cyclase"/>
</dbReference>
<keyword evidence="6" id="KW-1185">Reference proteome</keyword>
<dbReference type="EC" id="2.7.7.65" evidence="1"/>
<proteinExistence type="predicted"/>
<dbReference type="InterPro" id="IPR000160">
    <property type="entry name" value="GGDEF_dom"/>
</dbReference>
<dbReference type="PANTHER" id="PTHR45138">
    <property type="entry name" value="REGULATORY COMPONENTS OF SENSORY TRANSDUCTION SYSTEM"/>
    <property type="match status" value="1"/>
</dbReference>
<dbReference type="OrthoDB" id="9813903at2"/>
<dbReference type="GO" id="GO:0005886">
    <property type="term" value="C:plasma membrane"/>
    <property type="evidence" value="ECO:0007669"/>
    <property type="project" value="TreeGrafter"/>
</dbReference>
<evidence type="ECO:0000256" key="3">
    <source>
        <dbReference type="SAM" id="Phobius"/>
    </source>
</evidence>
<evidence type="ECO:0000313" key="5">
    <source>
        <dbReference type="EMBL" id="PXX40372.1"/>
    </source>
</evidence>
<comment type="catalytic activity">
    <reaction evidence="2">
        <text>2 GTP = 3',3'-c-di-GMP + 2 diphosphate</text>
        <dbReference type="Rhea" id="RHEA:24898"/>
        <dbReference type="ChEBI" id="CHEBI:33019"/>
        <dbReference type="ChEBI" id="CHEBI:37565"/>
        <dbReference type="ChEBI" id="CHEBI:58805"/>
        <dbReference type="EC" id="2.7.7.65"/>
    </reaction>
</comment>
<dbReference type="SMART" id="SM00267">
    <property type="entry name" value="GGDEF"/>
    <property type="match status" value="1"/>
</dbReference>
<comment type="caution">
    <text evidence="5">The sequence shown here is derived from an EMBL/GenBank/DDBJ whole genome shotgun (WGS) entry which is preliminary data.</text>
</comment>
<feature type="transmembrane region" description="Helical" evidence="3">
    <location>
        <begin position="28"/>
        <end position="47"/>
    </location>
</feature>
<keyword evidence="3" id="KW-0812">Transmembrane</keyword>
<dbReference type="Pfam" id="PF00990">
    <property type="entry name" value="GGDEF"/>
    <property type="match status" value="1"/>
</dbReference>
<sequence>MQTNYKDVSEENYRSHYTKQDRAQVRRVVRIMLWAFLPLSLVDVLFHDMAIPLAVLLLIRLSVFAYSLWLVKRYEIEENVPKLDRYAMHWLVMVLLTQFISNACLPRDYLGHYMVDAWLVLMAFISLPLALHILRAPLFMFTAASCLLLLYKQSGTFSQAASVLLILPAVAITGHAIAAYVHRYRRKLLSAEQELERQANMDPVTGVANWKEFMRISDGELQRHLRLGKQLSMLVLDLDDFKHINDTHGPQVGDVILVEVSRRVKRAMRSYDCIARYSGEEFCVLLPEASAEDASKIADRTRATVVAMPISVSGAEMRVSATVRTATLREGDTALSLLRRAGEGSGRHQQEMQQDVNLMPMPV</sequence>
<organism evidence="5 6">
    <name type="scientific">Undibacterium pigrum</name>
    <dbReference type="NCBI Taxonomy" id="401470"/>
    <lineage>
        <taxon>Bacteria</taxon>
        <taxon>Pseudomonadati</taxon>
        <taxon>Pseudomonadota</taxon>
        <taxon>Betaproteobacteria</taxon>
        <taxon>Burkholderiales</taxon>
        <taxon>Oxalobacteraceae</taxon>
        <taxon>Undibacterium</taxon>
    </lineage>
</organism>
<accession>A0A318JJG4</accession>
<dbReference type="NCBIfam" id="TIGR00254">
    <property type="entry name" value="GGDEF"/>
    <property type="match status" value="1"/>
</dbReference>
<dbReference type="Gene3D" id="3.30.70.270">
    <property type="match status" value="1"/>
</dbReference>
<keyword evidence="3" id="KW-1133">Transmembrane helix</keyword>
<feature type="transmembrane region" description="Helical" evidence="3">
    <location>
        <begin position="113"/>
        <end position="131"/>
    </location>
</feature>